<feature type="region of interest" description="Disordered" evidence="1">
    <location>
        <begin position="259"/>
        <end position="316"/>
    </location>
</feature>
<accession>A0AAD4QBB1</accession>
<feature type="region of interest" description="Disordered" evidence="1">
    <location>
        <begin position="1"/>
        <end position="113"/>
    </location>
</feature>
<gene>
    <name evidence="2" type="ORF">EDB92DRAFT_1837279</name>
</gene>
<feature type="compositionally biased region" description="Low complexity" evidence="1">
    <location>
        <begin position="150"/>
        <end position="161"/>
    </location>
</feature>
<evidence type="ECO:0000313" key="2">
    <source>
        <dbReference type="EMBL" id="KAH8997982.1"/>
    </source>
</evidence>
<reference evidence="2" key="1">
    <citation type="submission" date="2022-01" db="EMBL/GenBank/DDBJ databases">
        <title>Comparative genomics reveals a dynamic genome evolution in the ectomycorrhizal milk-cap (Lactarius) mushrooms.</title>
        <authorList>
            <consortium name="DOE Joint Genome Institute"/>
            <person name="Lebreton A."/>
            <person name="Tang N."/>
            <person name="Kuo A."/>
            <person name="LaButti K."/>
            <person name="Drula E."/>
            <person name="Barry K."/>
            <person name="Clum A."/>
            <person name="Lipzen A."/>
            <person name="Mousain D."/>
            <person name="Ng V."/>
            <person name="Wang R."/>
            <person name="Wang X."/>
            <person name="Dai Y."/>
            <person name="Henrissat B."/>
            <person name="Grigoriev I.V."/>
            <person name="Guerin-Laguette A."/>
            <person name="Yu F."/>
            <person name="Martin F.M."/>
        </authorList>
    </citation>
    <scope>NUCLEOTIDE SEQUENCE</scope>
    <source>
        <strain evidence="2">QP</strain>
    </source>
</reference>
<feature type="compositionally biased region" description="Basic and acidic residues" evidence="1">
    <location>
        <begin position="69"/>
        <end position="113"/>
    </location>
</feature>
<feature type="region of interest" description="Disordered" evidence="1">
    <location>
        <begin position="204"/>
        <end position="235"/>
    </location>
</feature>
<protein>
    <submittedName>
        <fullName evidence="2">Uncharacterized protein</fullName>
    </submittedName>
</protein>
<feature type="compositionally biased region" description="Basic and acidic residues" evidence="1">
    <location>
        <begin position="134"/>
        <end position="147"/>
    </location>
</feature>
<feature type="region of interest" description="Disordered" evidence="1">
    <location>
        <begin position="134"/>
        <end position="188"/>
    </location>
</feature>
<feature type="region of interest" description="Disordered" evidence="1">
    <location>
        <begin position="439"/>
        <end position="541"/>
    </location>
</feature>
<feature type="region of interest" description="Disordered" evidence="1">
    <location>
        <begin position="368"/>
        <end position="394"/>
    </location>
</feature>
<dbReference type="EMBL" id="JAKELL010000006">
    <property type="protein sequence ID" value="KAH8997982.1"/>
    <property type="molecule type" value="Genomic_DNA"/>
</dbReference>
<dbReference type="Proteomes" id="UP001201163">
    <property type="component" value="Unassembled WGS sequence"/>
</dbReference>
<evidence type="ECO:0000256" key="1">
    <source>
        <dbReference type="SAM" id="MobiDB-lite"/>
    </source>
</evidence>
<feature type="compositionally biased region" description="Basic and acidic residues" evidence="1">
    <location>
        <begin position="503"/>
        <end position="517"/>
    </location>
</feature>
<name>A0AAD4QBB1_9AGAM</name>
<feature type="compositionally biased region" description="Polar residues" evidence="1">
    <location>
        <begin position="162"/>
        <end position="172"/>
    </location>
</feature>
<evidence type="ECO:0000313" key="3">
    <source>
        <dbReference type="Proteomes" id="UP001201163"/>
    </source>
</evidence>
<organism evidence="2 3">
    <name type="scientific">Lactarius akahatsu</name>
    <dbReference type="NCBI Taxonomy" id="416441"/>
    <lineage>
        <taxon>Eukaryota</taxon>
        <taxon>Fungi</taxon>
        <taxon>Dikarya</taxon>
        <taxon>Basidiomycota</taxon>
        <taxon>Agaricomycotina</taxon>
        <taxon>Agaricomycetes</taxon>
        <taxon>Russulales</taxon>
        <taxon>Russulaceae</taxon>
        <taxon>Lactarius</taxon>
    </lineage>
</organism>
<feature type="compositionally biased region" description="Basic and acidic residues" evidence="1">
    <location>
        <begin position="469"/>
        <end position="482"/>
    </location>
</feature>
<proteinExistence type="predicted"/>
<feature type="compositionally biased region" description="Polar residues" evidence="1">
    <location>
        <begin position="301"/>
        <end position="316"/>
    </location>
</feature>
<feature type="compositionally biased region" description="Low complexity" evidence="1">
    <location>
        <begin position="16"/>
        <end position="30"/>
    </location>
</feature>
<feature type="compositionally biased region" description="Pro residues" evidence="1">
    <location>
        <begin position="1"/>
        <end position="15"/>
    </location>
</feature>
<comment type="caution">
    <text evidence="2">The sequence shown here is derived from an EMBL/GenBank/DDBJ whole genome shotgun (WGS) entry which is preliminary data.</text>
</comment>
<feature type="compositionally biased region" description="Basic residues" evidence="1">
    <location>
        <begin position="439"/>
        <end position="452"/>
    </location>
</feature>
<keyword evidence="3" id="KW-1185">Reference proteome</keyword>
<dbReference type="AlphaFoldDB" id="A0AAD4QBB1"/>
<sequence length="541" mass="58821">MATATSPPPSPPVSPPGLLQSSSSSTADPPTNKPQISPHTPPRGRSRYPSGLAHGGPRVPLHRRGTSKTYERLEDLLQEAGYKETRVFTPETERHRERDLGQGERRQMDGRVRSGMDTVVGFLAGLVLGQSDSQRADAKDSLNEHMVRASPSSQQPRPSSSHGPTTNTTLLQTRRPLRSDGTTYERSSAVLASPARAYLRHIASAPNIPRRRPQGEHAPPPILKDGLNAQGSPPPMPSSWLETVTRAVLGFHGAHIRCNDTASPGQSRFGPPSHPASRSSTVRGYGRSTRKRPAAVLGDATATQRGRSTPSLLTSPLARSQASLGEVIKMNAVCRSAPASRSSSVVGRKPRDESLATASLGILSSGSVRGKNKALQPSSRNFRRKTRRNHVDCGPSLRVRVEDDGSTFHIAGEREVYDSSSEDEDEVDLSKLLVHPRRQQSIKSLRHQLSRSHCRDNNTSGIASPWAVRGDDDSALKPDGKGRTRRGSVNDGDWGAQVPPGSYRDRDSRTSHQRREIPVPWTQQGGSSGDKLPVPTRRRER</sequence>